<evidence type="ECO:0000256" key="3">
    <source>
        <dbReference type="ARBA" id="ARBA00022837"/>
    </source>
</evidence>
<dbReference type="GO" id="GO:0005509">
    <property type="term" value="F:calcium ion binding"/>
    <property type="evidence" value="ECO:0007669"/>
    <property type="project" value="InterPro"/>
</dbReference>
<dbReference type="Gene3D" id="1.10.238.10">
    <property type="entry name" value="EF-hand"/>
    <property type="match status" value="2"/>
</dbReference>
<comment type="caution">
    <text evidence="7">The sequence shown here is derived from an EMBL/GenBank/DDBJ whole genome shotgun (WGS) entry which is preliminary data.</text>
</comment>
<dbReference type="Pfam" id="PF13499">
    <property type="entry name" value="EF-hand_7"/>
    <property type="match status" value="1"/>
</dbReference>
<name>A0AAV4AD27_9GAST</name>
<dbReference type="AlphaFoldDB" id="A0AAV4AD27"/>
<dbReference type="Proteomes" id="UP000735302">
    <property type="component" value="Unassembled WGS sequence"/>
</dbReference>
<dbReference type="PANTHER" id="PTHR45791">
    <property type="entry name" value="CALCIUM AND INTEGRIN BINDING FAMILY MEMBER 2"/>
    <property type="match status" value="1"/>
</dbReference>
<protein>
    <submittedName>
        <fullName evidence="7">Calcium and integrin-binding family member 3-like</fullName>
    </submittedName>
</protein>
<dbReference type="PROSITE" id="PS50222">
    <property type="entry name" value="EF_HAND_2"/>
    <property type="match status" value="1"/>
</dbReference>
<evidence type="ECO:0000256" key="4">
    <source>
        <dbReference type="ARBA" id="ARBA00022842"/>
    </source>
</evidence>
<dbReference type="InterPro" id="IPR018247">
    <property type="entry name" value="EF_Hand_1_Ca_BS"/>
</dbReference>
<feature type="compositionally biased region" description="Low complexity" evidence="5">
    <location>
        <begin position="1"/>
        <end position="24"/>
    </location>
</feature>
<sequence>MRETSSKSYSSDFPPSSIEYSESSYTKDESSEQSKRGNEDRASFEKDLKSHRKSERTLRQGDKLGDSKETGLLSSQKVYGQREKRSFESYPPADHRDAGARDGRQERYRDGDDFRHSVRVPKKYLDDYDKKDASQKFNKYDSFEKMDRSWTSEDRMEDGEGTKSQRKKSTYIKRYNEFFQRHSFRQSHGKEKRESRILRYKAASIYGDERPYGKYFDEDEHKVSRSERKLTRKFRASTSYKYDEYAYERRDERFDDSKNIFGKTMSPVARPISTEVKTKEGRSKSAQEIAPCAWYLEGSPPVLVCDHPVLGRLHAPRRKSMADEEKPVVHVRQLHDQEVFNVHNPDAGDELTADNSVFQRFRELAPDLVPYDMTGDEGSQIKIPLDLMEEMPELKENPFRRRICEVFSDDGTGDMSFDDFLDMFSVFSEAAPREIKSTYAFRIYDYDGDNHLGKLDLEKTLISLTQASLTPEEVQFVVEKVLEETDLDDDGMLSFIEFEHVISRAPEFLNTFHIRI</sequence>
<feature type="compositionally biased region" description="Basic and acidic residues" evidence="5">
    <location>
        <begin position="147"/>
        <end position="163"/>
    </location>
</feature>
<feature type="domain" description="EF-hand" evidence="6">
    <location>
        <begin position="473"/>
        <end position="508"/>
    </location>
</feature>
<evidence type="ECO:0000259" key="6">
    <source>
        <dbReference type="PROSITE" id="PS50222"/>
    </source>
</evidence>
<evidence type="ECO:0000313" key="8">
    <source>
        <dbReference type="Proteomes" id="UP000735302"/>
    </source>
</evidence>
<feature type="region of interest" description="Disordered" evidence="5">
    <location>
        <begin position="1"/>
        <end position="128"/>
    </location>
</feature>
<keyword evidence="8" id="KW-1185">Reference proteome</keyword>
<accession>A0AAV4AD27</accession>
<keyword evidence="1" id="KW-0479">Metal-binding</keyword>
<keyword evidence="2" id="KW-0677">Repeat</keyword>
<dbReference type="SUPFAM" id="SSF47473">
    <property type="entry name" value="EF-hand"/>
    <property type="match status" value="1"/>
</dbReference>
<evidence type="ECO:0000256" key="1">
    <source>
        <dbReference type="ARBA" id="ARBA00022723"/>
    </source>
</evidence>
<dbReference type="EMBL" id="BLXT01003747">
    <property type="protein sequence ID" value="GFO05240.1"/>
    <property type="molecule type" value="Genomic_DNA"/>
</dbReference>
<feature type="region of interest" description="Disordered" evidence="5">
    <location>
        <begin position="147"/>
        <end position="167"/>
    </location>
</feature>
<feature type="compositionally biased region" description="Basic and acidic residues" evidence="5">
    <location>
        <begin position="25"/>
        <end position="48"/>
    </location>
</feature>
<dbReference type="PANTHER" id="PTHR45791:SF6">
    <property type="entry name" value="CALCIUM AND INTEGRIN BINDING FAMILY MEMBER 2"/>
    <property type="match status" value="1"/>
</dbReference>
<keyword evidence="7" id="KW-0401">Integrin</keyword>
<feature type="compositionally biased region" description="Basic and acidic residues" evidence="5">
    <location>
        <begin position="80"/>
        <end position="116"/>
    </location>
</feature>
<keyword evidence="3" id="KW-0106">Calcium</keyword>
<dbReference type="GO" id="GO:0055074">
    <property type="term" value="P:calcium ion homeostasis"/>
    <property type="evidence" value="ECO:0007669"/>
    <property type="project" value="TreeGrafter"/>
</dbReference>
<organism evidence="7 8">
    <name type="scientific">Plakobranchus ocellatus</name>
    <dbReference type="NCBI Taxonomy" id="259542"/>
    <lineage>
        <taxon>Eukaryota</taxon>
        <taxon>Metazoa</taxon>
        <taxon>Spiralia</taxon>
        <taxon>Lophotrochozoa</taxon>
        <taxon>Mollusca</taxon>
        <taxon>Gastropoda</taxon>
        <taxon>Heterobranchia</taxon>
        <taxon>Euthyneura</taxon>
        <taxon>Panpulmonata</taxon>
        <taxon>Sacoglossa</taxon>
        <taxon>Placobranchoidea</taxon>
        <taxon>Plakobranchidae</taxon>
        <taxon>Plakobranchus</taxon>
    </lineage>
</organism>
<dbReference type="PROSITE" id="PS00018">
    <property type="entry name" value="EF_HAND_1"/>
    <property type="match status" value="2"/>
</dbReference>
<evidence type="ECO:0000256" key="5">
    <source>
        <dbReference type="SAM" id="MobiDB-lite"/>
    </source>
</evidence>
<gene>
    <name evidence="7" type="ORF">PoB_003174500</name>
</gene>
<evidence type="ECO:0000256" key="2">
    <source>
        <dbReference type="ARBA" id="ARBA00022737"/>
    </source>
</evidence>
<proteinExistence type="predicted"/>
<reference evidence="7 8" key="1">
    <citation type="journal article" date="2021" name="Elife">
        <title>Chloroplast acquisition without the gene transfer in kleptoplastic sea slugs, Plakobranchus ocellatus.</title>
        <authorList>
            <person name="Maeda T."/>
            <person name="Takahashi S."/>
            <person name="Yoshida T."/>
            <person name="Shimamura S."/>
            <person name="Takaki Y."/>
            <person name="Nagai Y."/>
            <person name="Toyoda A."/>
            <person name="Suzuki Y."/>
            <person name="Arimoto A."/>
            <person name="Ishii H."/>
            <person name="Satoh N."/>
            <person name="Nishiyama T."/>
            <person name="Hasebe M."/>
            <person name="Maruyama T."/>
            <person name="Minagawa J."/>
            <person name="Obokata J."/>
            <person name="Shigenobu S."/>
        </authorList>
    </citation>
    <scope>NUCLEOTIDE SEQUENCE [LARGE SCALE GENOMIC DNA]</scope>
</reference>
<dbReference type="InterPro" id="IPR002048">
    <property type="entry name" value="EF_hand_dom"/>
</dbReference>
<dbReference type="InterPro" id="IPR051433">
    <property type="entry name" value="CIBP"/>
</dbReference>
<feature type="compositionally biased region" description="Basic and acidic residues" evidence="5">
    <location>
        <begin position="55"/>
        <end position="69"/>
    </location>
</feature>
<dbReference type="InterPro" id="IPR011992">
    <property type="entry name" value="EF-hand-dom_pair"/>
</dbReference>
<evidence type="ECO:0000313" key="7">
    <source>
        <dbReference type="EMBL" id="GFO05240.1"/>
    </source>
</evidence>
<keyword evidence="4" id="KW-0460">Magnesium</keyword>
<dbReference type="FunFam" id="1.10.238.10:FF:000035">
    <property type="entry name" value="Calcium and integrin-binding family member 2"/>
    <property type="match status" value="1"/>
</dbReference>
<dbReference type="GO" id="GO:0000287">
    <property type="term" value="F:magnesium ion binding"/>
    <property type="evidence" value="ECO:0007669"/>
    <property type="project" value="TreeGrafter"/>
</dbReference>
<dbReference type="GO" id="GO:0007229">
    <property type="term" value="P:integrin-mediated signaling pathway"/>
    <property type="evidence" value="ECO:0007669"/>
    <property type="project" value="UniProtKB-KW"/>
</dbReference>